<dbReference type="Proteomes" id="UP001165283">
    <property type="component" value="Unassembled WGS sequence"/>
</dbReference>
<sequence>MVAYMPDQDATGVRDPADALAAVAALRRLADQLEDAAVEQAMRSGWSWPDVAEALGITRQAVHKKHAKRLIAAGVKLRRRDDVRG</sequence>
<protein>
    <submittedName>
        <fullName evidence="1">Helix-turn-helix domain-containing protein</fullName>
    </submittedName>
</protein>
<evidence type="ECO:0000313" key="1">
    <source>
        <dbReference type="EMBL" id="MCO1657773.1"/>
    </source>
</evidence>
<gene>
    <name evidence="1" type="ORF">KDL28_22170</name>
</gene>
<organism evidence="1 2">
    <name type="scientific">Pseudonocardia humida</name>
    <dbReference type="NCBI Taxonomy" id="2800819"/>
    <lineage>
        <taxon>Bacteria</taxon>
        <taxon>Bacillati</taxon>
        <taxon>Actinomycetota</taxon>
        <taxon>Actinomycetes</taxon>
        <taxon>Pseudonocardiales</taxon>
        <taxon>Pseudonocardiaceae</taxon>
        <taxon>Pseudonocardia</taxon>
    </lineage>
</organism>
<accession>A0ABT1A459</accession>
<keyword evidence="2" id="KW-1185">Reference proteome</keyword>
<name>A0ABT1A459_9PSEU</name>
<proteinExistence type="predicted"/>
<comment type="caution">
    <text evidence="1">The sequence shown here is derived from an EMBL/GenBank/DDBJ whole genome shotgun (WGS) entry which is preliminary data.</text>
</comment>
<evidence type="ECO:0000313" key="2">
    <source>
        <dbReference type="Proteomes" id="UP001165283"/>
    </source>
</evidence>
<dbReference type="EMBL" id="JAGSOV010000046">
    <property type="protein sequence ID" value="MCO1657773.1"/>
    <property type="molecule type" value="Genomic_DNA"/>
</dbReference>
<reference evidence="1" key="1">
    <citation type="submission" date="2021-04" db="EMBL/GenBank/DDBJ databases">
        <title>Pseudonocardia sp. nov., isolated from sandy soil of mangrove forest.</title>
        <authorList>
            <person name="Zan Z."/>
            <person name="Huang R."/>
            <person name="Liu W."/>
        </authorList>
    </citation>
    <scope>NUCLEOTIDE SEQUENCE</scope>
    <source>
        <strain evidence="1">S2-4</strain>
    </source>
</reference>
<dbReference type="RefSeq" id="WP_252441419.1">
    <property type="nucleotide sequence ID" value="NZ_JAGSOV010000046.1"/>
</dbReference>